<organism evidence="1">
    <name type="scientific">viral metagenome</name>
    <dbReference type="NCBI Taxonomy" id="1070528"/>
    <lineage>
        <taxon>unclassified sequences</taxon>
        <taxon>metagenomes</taxon>
        <taxon>organismal metagenomes</taxon>
    </lineage>
</organism>
<sequence>MNNDTKNELSSVSSNVSIQSIPSNITNTSNSVNKVFLNDSWNMYFHDPYDNNWDDKSYKMLGVISSVDDYIHYFKAFRELFKKGMFFIMRLDIMPRYEDELNIKGGCFSFKIMAEELDNKFFVLCANIIGENFANNNDENIIYNINGISISPKKFYYIVRIWIKDKKYAKKEYYNFDIPKYSTLMYKNHV</sequence>
<dbReference type="AlphaFoldDB" id="A0A6C0L8I9"/>
<protein>
    <submittedName>
        <fullName evidence="1">Uncharacterized protein</fullName>
    </submittedName>
</protein>
<dbReference type="Pfam" id="PF01652">
    <property type="entry name" value="IF4E"/>
    <property type="match status" value="1"/>
</dbReference>
<proteinExistence type="predicted"/>
<name>A0A6C0L8I9_9ZZZZ</name>
<dbReference type="SUPFAM" id="SSF55418">
    <property type="entry name" value="eIF4e-like"/>
    <property type="match status" value="1"/>
</dbReference>
<dbReference type="EMBL" id="MN740453">
    <property type="protein sequence ID" value="QHU27326.1"/>
    <property type="molecule type" value="Genomic_DNA"/>
</dbReference>
<dbReference type="GO" id="GO:0000340">
    <property type="term" value="F:RNA 7-methylguanosine cap binding"/>
    <property type="evidence" value="ECO:0007669"/>
    <property type="project" value="TreeGrafter"/>
</dbReference>
<accession>A0A6C0L8I9</accession>
<dbReference type="Gene3D" id="3.30.760.10">
    <property type="entry name" value="RNA Cap, Translation Initiation Factor Eif4e"/>
    <property type="match status" value="1"/>
</dbReference>
<dbReference type="PANTHER" id="PTHR11960">
    <property type="entry name" value="EUKARYOTIC TRANSLATION INITIATION FACTOR 4E RELATED"/>
    <property type="match status" value="1"/>
</dbReference>
<dbReference type="InterPro" id="IPR001040">
    <property type="entry name" value="TIF_eIF_4E"/>
</dbReference>
<dbReference type="GO" id="GO:0016281">
    <property type="term" value="C:eukaryotic translation initiation factor 4F complex"/>
    <property type="evidence" value="ECO:0007669"/>
    <property type="project" value="TreeGrafter"/>
</dbReference>
<reference evidence="1" key="1">
    <citation type="journal article" date="2020" name="Nature">
        <title>Giant virus diversity and host interactions through global metagenomics.</title>
        <authorList>
            <person name="Schulz F."/>
            <person name="Roux S."/>
            <person name="Paez-Espino D."/>
            <person name="Jungbluth S."/>
            <person name="Walsh D.A."/>
            <person name="Denef V.J."/>
            <person name="McMahon K.D."/>
            <person name="Konstantinidis K.T."/>
            <person name="Eloe-Fadrosh E.A."/>
            <person name="Kyrpides N.C."/>
            <person name="Woyke T."/>
        </authorList>
    </citation>
    <scope>NUCLEOTIDE SEQUENCE</scope>
    <source>
        <strain evidence="1">GVMAG-M-3300027763-16</strain>
    </source>
</reference>
<dbReference type="PANTHER" id="PTHR11960:SF71">
    <property type="entry name" value="TRANSLATION INITIATION FACTOR 4E"/>
    <property type="match status" value="1"/>
</dbReference>
<dbReference type="GO" id="GO:0003743">
    <property type="term" value="F:translation initiation factor activity"/>
    <property type="evidence" value="ECO:0007669"/>
    <property type="project" value="InterPro"/>
</dbReference>
<dbReference type="InterPro" id="IPR023398">
    <property type="entry name" value="TIF_eIF4e-like"/>
</dbReference>
<evidence type="ECO:0000313" key="1">
    <source>
        <dbReference type="EMBL" id="QHU27326.1"/>
    </source>
</evidence>